<evidence type="ECO:0000256" key="3">
    <source>
        <dbReference type="ARBA" id="ARBA00022475"/>
    </source>
</evidence>
<keyword evidence="5" id="KW-0598">Phosphotransferase system</keyword>
<dbReference type="GO" id="GO:0008982">
    <property type="term" value="F:protein-N(PI)-phosphohistidine-sugar phosphotransferase activity"/>
    <property type="evidence" value="ECO:0007669"/>
    <property type="project" value="InterPro"/>
</dbReference>
<keyword evidence="4" id="KW-0762">Sugar transport</keyword>
<feature type="transmembrane region" description="Helical" evidence="9">
    <location>
        <begin position="284"/>
        <end position="309"/>
    </location>
</feature>
<keyword evidence="2" id="KW-0813">Transport</keyword>
<dbReference type="InterPro" id="IPR013013">
    <property type="entry name" value="PTS_EIIC_1"/>
</dbReference>
<evidence type="ECO:0000256" key="9">
    <source>
        <dbReference type="SAM" id="Phobius"/>
    </source>
</evidence>
<proteinExistence type="predicted"/>
<evidence type="ECO:0000313" key="11">
    <source>
        <dbReference type="EMBL" id="MPN01241.1"/>
    </source>
</evidence>
<dbReference type="PROSITE" id="PS51103">
    <property type="entry name" value="PTS_EIIC_TYPE_1"/>
    <property type="match status" value="1"/>
</dbReference>
<keyword evidence="3" id="KW-1003">Cell membrane</keyword>
<protein>
    <submittedName>
        <fullName evidence="11">PTS system beta-glucoside-specific EIIBCA component</fullName>
    </submittedName>
</protein>
<feature type="transmembrane region" description="Helical" evidence="9">
    <location>
        <begin position="241"/>
        <end position="264"/>
    </location>
</feature>
<comment type="caution">
    <text evidence="11">The sequence shown here is derived from an EMBL/GenBank/DDBJ whole genome shotgun (WGS) entry which is preliminary data.</text>
</comment>
<evidence type="ECO:0000256" key="4">
    <source>
        <dbReference type="ARBA" id="ARBA00022597"/>
    </source>
</evidence>
<feature type="transmembrane region" description="Helical" evidence="9">
    <location>
        <begin position="101"/>
        <end position="121"/>
    </location>
</feature>
<evidence type="ECO:0000256" key="1">
    <source>
        <dbReference type="ARBA" id="ARBA00004651"/>
    </source>
</evidence>
<feature type="transmembrane region" description="Helical" evidence="9">
    <location>
        <begin position="40"/>
        <end position="64"/>
    </location>
</feature>
<dbReference type="InterPro" id="IPR003352">
    <property type="entry name" value="PTS_EIIC"/>
</dbReference>
<organism evidence="11">
    <name type="scientific">bioreactor metagenome</name>
    <dbReference type="NCBI Taxonomy" id="1076179"/>
    <lineage>
        <taxon>unclassified sequences</taxon>
        <taxon>metagenomes</taxon>
        <taxon>ecological metagenomes</taxon>
    </lineage>
</organism>
<feature type="transmembrane region" description="Helical" evidence="9">
    <location>
        <begin position="70"/>
        <end position="89"/>
    </location>
</feature>
<dbReference type="GO" id="GO:0009401">
    <property type="term" value="P:phosphoenolpyruvate-dependent sugar phosphotransferase system"/>
    <property type="evidence" value="ECO:0007669"/>
    <property type="project" value="UniProtKB-KW"/>
</dbReference>
<feature type="transmembrane region" description="Helical" evidence="9">
    <location>
        <begin position="6"/>
        <end position="28"/>
    </location>
</feature>
<evidence type="ECO:0000256" key="7">
    <source>
        <dbReference type="ARBA" id="ARBA00022989"/>
    </source>
</evidence>
<dbReference type="PANTHER" id="PTHR30175:SF1">
    <property type="entry name" value="PTS SYSTEM ARBUTIN-, CELLOBIOSE-, AND SALICIN-SPECIFIC EIIBC COMPONENT-RELATED"/>
    <property type="match status" value="1"/>
</dbReference>
<evidence type="ECO:0000256" key="8">
    <source>
        <dbReference type="ARBA" id="ARBA00023136"/>
    </source>
</evidence>
<accession>A0A645EH37</accession>
<dbReference type="PANTHER" id="PTHR30175">
    <property type="entry name" value="PHOSPHOTRANSFERASE SYSTEM TRANSPORT PROTEIN"/>
    <property type="match status" value="1"/>
</dbReference>
<evidence type="ECO:0000256" key="5">
    <source>
        <dbReference type="ARBA" id="ARBA00022683"/>
    </source>
</evidence>
<evidence type="ECO:0000256" key="6">
    <source>
        <dbReference type="ARBA" id="ARBA00022692"/>
    </source>
</evidence>
<dbReference type="InterPro" id="IPR050558">
    <property type="entry name" value="PTS_Sugar-Specific_Components"/>
</dbReference>
<keyword evidence="8 9" id="KW-0472">Membrane</keyword>
<keyword evidence="6 9" id="KW-0812">Transmembrane</keyword>
<dbReference type="GO" id="GO:0090589">
    <property type="term" value="F:protein-phosphocysteine-trehalose phosphotransferase system transporter activity"/>
    <property type="evidence" value="ECO:0007669"/>
    <property type="project" value="TreeGrafter"/>
</dbReference>
<feature type="domain" description="PTS EIIC type-1" evidence="10">
    <location>
        <begin position="1"/>
        <end position="321"/>
    </location>
</feature>
<dbReference type="EMBL" id="VSSQ01047260">
    <property type="protein sequence ID" value="MPN01241.1"/>
    <property type="molecule type" value="Genomic_DNA"/>
</dbReference>
<reference evidence="11" key="1">
    <citation type="submission" date="2019-08" db="EMBL/GenBank/DDBJ databases">
        <authorList>
            <person name="Kucharzyk K."/>
            <person name="Murdoch R.W."/>
            <person name="Higgins S."/>
            <person name="Loffler F."/>
        </authorList>
    </citation>
    <scope>NUCLEOTIDE SEQUENCE</scope>
</reference>
<dbReference type="GO" id="GO:0015771">
    <property type="term" value="P:trehalose transport"/>
    <property type="evidence" value="ECO:0007669"/>
    <property type="project" value="TreeGrafter"/>
</dbReference>
<dbReference type="AlphaFoldDB" id="A0A645EH37"/>
<comment type="subcellular location">
    <subcellularLocation>
        <location evidence="1">Cell membrane</location>
        <topology evidence="1">Multi-pass membrane protein</topology>
    </subcellularLocation>
</comment>
<evidence type="ECO:0000256" key="2">
    <source>
        <dbReference type="ARBA" id="ARBA00022448"/>
    </source>
</evidence>
<evidence type="ECO:0000259" key="10">
    <source>
        <dbReference type="PROSITE" id="PS51103"/>
    </source>
</evidence>
<sequence length="321" mass="33605">MSTESGTYVVLSAINQAGFYFLPVYLGFSAARKLNINPFLGAYLGCILVCSSINGAAGLSFLGIPIATVTYSQSVIPIILGVLFMSVIDKLLDFIPKEIRYFAKPLLLMLIVTPVTLWVLGPIGTWLAEGLAVVLALINQYLGFVSVSIIGALTPFLVMTGTNQALFPPCLAAVAEFGYDPFVLPGMLAANTAVGAAALAVWLKSKNKDVKATGISTGLTGVLGITEPAIFGILLRLKRPFWGAVAGGAAGGLFAGIVGLKQYAVASPGLASLPTFIPPDGNMMNFWMAIATVVISCVVSFTVTWVLGFEDPAQDDAKKSA</sequence>
<feature type="transmembrane region" description="Helical" evidence="9">
    <location>
        <begin position="141"/>
        <end position="161"/>
    </location>
</feature>
<dbReference type="Pfam" id="PF02378">
    <property type="entry name" value="PTS_EIIC"/>
    <property type="match status" value="1"/>
</dbReference>
<name>A0A645EH37_9ZZZZ</name>
<keyword evidence="7 9" id="KW-1133">Transmembrane helix</keyword>
<dbReference type="GO" id="GO:0005886">
    <property type="term" value="C:plasma membrane"/>
    <property type="evidence" value="ECO:0007669"/>
    <property type="project" value="UniProtKB-SubCell"/>
</dbReference>
<gene>
    <name evidence="11" type="primary">bglF_14</name>
    <name evidence="11" type="ORF">SDC9_148447</name>
</gene>
<feature type="transmembrane region" description="Helical" evidence="9">
    <location>
        <begin position="182"/>
        <end position="203"/>
    </location>
</feature>
<feature type="transmembrane region" description="Helical" evidence="9">
    <location>
        <begin position="215"/>
        <end position="234"/>
    </location>
</feature>